<dbReference type="Pfam" id="PF01544">
    <property type="entry name" value="CorA"/>
    <property type="match status" value="1"/>
</dbReference>
<keyword evidence="15" id="KW-1185">Reference proteome</keyword>
<organism evidence="14 15">
    <name type="scientific">Bailinhaonella thermotolerans</name>
    <dbReference type="NCBI Taxonomy" id="1070861"/>
    <lineage>
        <taxon>Bacteria</taxon>
        <taxon>Bacillati</taxon>
        <taxon>Actinomycetota</taxon>
        <taxon>Actinomycetes</taxon>
        <taxon>Streptosporangiales</taxon>
        <taxon>Streptosporangiaceae</taxon>
        <taxon>Bailinhaonella</taxon>
    </lineage>
</organism>
<dbReference type="PANTHER" id="PTHR46494">
    <property type="entry name" value="CORA FAMILY METAL ION TRANSPORTER (EUROFUNG)"/>
    <property type="match status" value="1"/>
</dbReference>
<dbReference type="CDD" id="cd12830">
    <property type="entry name" value="MtCorA-like"/>
    <property type="match status" value="1"/>
</dbReference>
<evidence type="ECO:0000256" key="12">
    <source>
        <dbReference type="RuleBase" id="RU362010"/>
    </source>
</evidence>
<evidence type="ECO:0000313" key="14">
    <source>
        <dbReference type="EMBL" id="RJL31993.1"/>
    </source>
</evidence>
<dbReference type="SUPFAM" id="SSF143865">
    <property type="entry name" value="CorA soluble domain-like"/>
    <property type="match status" value="1"/>
</dbReference>
<evidence type="ECO:0000256" key="3">
    <source>
        <dbReference type="ARBA" id="ARBA00022448"/>
    </source>
</evidence>
<dbReference type="RefSeq" id="WP_119927311.1">
    <property type="nucleotide sequence ID" value="NZ_QZEY01000005.1"/>
</dbReference>
<comment type="caution">
    <text evidence="14">The sequence shown here is derived from an EMBL/GenBank/DDBJ whole genome shotgun (WGS) entry which is preliminary data.</text>
</comment>
<dbReference type="Proteomes" id="UP000265768">
    <property type="component" value="Unassembled WGS sequence"/>
</dbReference>
<keyword evidence="6 12" id="KW-0460">Magnesium</keyword>
<evidence type="ECO:0000256" key="6">
    <source>
        <dbReference type="ARBA" id="ARBA00022842"/>
    </source>
</evidence>
<dbReference type="GO" id="GO:0015095">
    <property type="term" value="F:magnesium ion transmembrane transporter activity"/>
    <property type="evidence" value="ECO:0007669"/>
    <property type="project" value="UniProtKB-UniRule"/>
</dbReference>
<dbReference type="PANTHER" id="PTHR46494:SF1">
    <property type="entry name" value="CORA FAMILY METAL ION TRANSPORTER (EUROFUNG)"/>
    <property type="match status" value="1"/>
</dbReference>
<comment type="function">
    <text evidence="11">Mediates influx of magnesium ions. Alternates between open and closed states. Activated by low cytoplasmic Mg(2+) levels. Inactive when cytoplasmic Mg(2+) levels are high.</text>
</comment>
<feature type="transmembrane region" description="Helical" evidence="12">
    <location>
        <begin position="332"/>
        <end position="352"/>
    </location>
</feature>
<comment type="similarity">
    <text evidence="2 12">Belongs to the CorA metal ion transporter (MIT) (TC 1.A.35) family.</text>
</comment>
<proteinExistence type="inferred from homology"/>
<feature type="region of interest" description="Disordered" evidence="13">
    <location>
        <begin position="1"/>
        <end position="26"/>
    </location>
</feature>
<keyword evidence="3 12" id="KW-0813">Transport</keyword>
<keyword evidence="8 12" id="KW-0406">Ion transport</keyword>
<dbReference type="InterPro" id="IPR004488">
    <property type="entry name" value="Mg/Co-transport_prot_CorA"/>
</dbReference>
<dbReference type="NCBIfam" id="TIGR00383">
    <property type="entry name" value="corA"/>
    <property type="match status" value="1"/>
</dbReference>
<dbReference type="InterPro" id="IPR045861">
    <property type="entry name" value="CorA_cytoplasmic_dom"/>
</dbReference>
<keyword evidence="5 12" id="KW-0812">Transmembrane</keyword>
<dbReference type="Gene3D" id="3.30.460.20">
    <property type="entry name" value="CorA soluble domain-like"/>
    <property type="match status" value="1"/>
</dbReference>
<evidence type="ECO:0000256" key="13">
    <source>
        <dbReference type="SAM" id="MobiDB-lite"/>
    </source>
</evidence>
<evidence type="ECO:0000256" key="9">
    <source>
        <dbReference type="ARBA" id="ARBA00023136"/>
    </source>
</evidence>
<protein>
    <recommendedName>
        <fullName evidence="12">Magnesium transport protein CorA</fullName>
    </recommendedName>
</protein>
<evidence type="ECO:0000256" key="4">
    <source>
        <dbReference type="ARBA" id="ARBA00022475"/>
    </source>
</evidence>
<gene>
    <name evidence="12 14" type="primary">corA</name>
    <name evidence="14" type="ORF">D5H75_16270</name>
</gene>
<dbReference type="AlphaFoldDB" id="A0A3A4B1L2"/>
<comment type="catalytic activity">
    <reaction evidence="10">
        <text>Mg(2+)(in) = Mg(2+)(out)</text>
        <dbReference type="Rhea" id="RHEA:29827"/>
        <dbReference type="ChEBI" id="CHEBI:18420"/>
    </reaction>
</comment>
<evidence type="ECO:0000256" key="5">
    <source>
        <dbReference type="ARBA" id="ARBA00022692"/>
    </source>
</evidence>
<evidence type="ECO:0000256" key="10">
    <source>
        <dbReference type="ARBA" id="ARBA00034269"/>
    </source>
</evidence>
<feature type="transmembrane region" description="Helical" evidence="12">
    <location>
        <begin position="301"/>
        <end position="320"/>
    </location>
</feature>
<keyword evidence="7 12" id="KW-1133">Transmembrane helix</keyword>
<dbReference type="GO" id="GO:0050897">
    <property type="term" value="F:cobalt ion binding"/>
    <property type="evidence" value="ECO:0007669"/>
    <property type="project" value="TreeGrafter"/>
</dbReference>
<evidence type="ECO:0000256" key="8">
    <source>
        <dbReference type="ARBA" id="ARBA00023065"/>
    </source>
</evidence>
<keyword evidence="4 12" id="KW-1003">Cell membrane</keyword>
<reference evidence="14 15" key="1">
    <citation type="submission" date="2018-09" db="EMBL/GenBank/DDBJ databases">
        <title>YIM 75507 draft genome.</title>
        <authorList>
            <person name="Tang S."/>
            <person name="Feng Y."/>
        </authorList>
    </citation>
    <scope>NUCLEOTIDE SEQUENCE [LARGE SCALE GENOMIC DNA]</scope>
    <source>
        <strain evidence="14 15">YIM 75507</strain>
    </source>
</reference>
<name>A0A3A4B1L2_9ACTN</name>
<dbReference type="OrthoDB" id="9803416at2"/>
<dbReference type="GO" id="GO:0005886">
    <property type="term" value="C:plasma membrane"/>
    <property type="evidence" value="ECO:0007669"/>
    <property type="project" value="UniProtKB-SubCell"/>
</dbReference>
<evidence type="ECO:0000256" key="7">
    <source>
        <dbReference type="ARBA" id="ARBA00022989"/>
    </source>
</evidence>
<sequence length="358" mass="40260">MRPGITLFKPLSRTARTAPAPQPAPPCRSSLIDCAAYIDGLRFDTDGLAEAIHLVRASKSDSAFVWVGLHSPEAEELEQLAEVFGLHPLAVEDAVHAHQRPKLERYDDVLFVVLKTVRYIEHEELTSTSEVIETGEVMAFLGPDFVVTVRHGDHCDLRPVRQRLERSPDLLKMGPAAVLHAISDHVVDDYLTVSDAMQTELEDVEATVFADMRSSDIGRIYQLKRELIEMKRAVAPLTAPLRQLTIRRLVPSDMRDYFRDVEDHLVRVREQIDSSNELCNSILQATLAQSNAIANEDMRKISAWVAIIAVPTMVAGIYGMNFDHMPETKWTFGYPMVLGIMIVACALLYRGFRRNGWL</sequence>
<comment type="subcellular location">
    <subcellularLocation>
        <location evidence="1">Cell membrane</location>
        <topology evidence="1">Multi-pass membrane protein</topology>
    </subcellularLocation>
    <subcellularLocation>
        <location evidence="12">Membrane</location>
        <topology evidence="12">Multi-pass membrane protein</topology>
    </subcellularLocation>
</comment>
<evidence type="ECO:0000256" key="11">
    <source>
        <dbReference type="ARBA" id="ARBA00045497"/>
    </source>
</evidence>
<evidence type="ECO:0000313" key="15">
    <source>
        <dbReference type="Proteomes" id="UP000265768"/>
    </source>
</evidence>
<dbReference type="EMBL" id="QZEY01000005">
    <property type="protein sequence ID" value="RJL31993.1"/>
    <property type="molecule type" value="Genomic_DNA"/>
</dbReference>
<evidence type="ECO:0000256" key="2">
    <source>
        <dbReference type="ARBA" id="ARBA00009765"/>
    </source>
</evidence>
<dbReference type="Gene3D" id="1.20.58.340">
    <property type="entry name" value="Magnesium transport protein CorA, transmembrane region"/>
    <property type="match status" value="2"/>
</dbReference>
<dbReference type="GO" id="GO:0015087">
    <property type="term" value="F:cobalt ion transmembrane transporter activity"/>
    <property type="evidence" value="ECO:0007669"/>
    <property type="project" value="UniProtKB-UniRule"/>
</dbReference>
<dbReference type="InterPro" id="IPR002523">
    <property type="entry name" value="MgTranspt_CorA/ZnTranspt_ZntB"/>
</dbReference>
<dbReference type="GO" id="GO:0000287">
    <property type="term" value="F:magnesium ion binding"/>
    <property type="evidence" value="ECO:0007669"/>
    <property type="project" value="TreeGrafter"/>
</dbReference>
<dbReference type="SUPFAM" id="SSF144083">
    <property type="entry name" value="Magnesium transport protein CorA, transmembrane region"/>
    <property type="match status" value="1"/>
</dbReference>
<dbReference type="InterPro" id="IPR045863">
    <property type="entry name" value="CorA_TM1_TM2"/>
</dbReference>
<accession>A0A3A4B1L2</accession>
<keyword evidence="9 12" id="KW-0472">Membrane</keyword>
<evidence type="ECO:0000256" key="1">
    <source>
        <dbReference type="ARBA" id="ARBA00004651"/>
    </source>
</evidence>
<dbReference type="FunFam" id="1.20.58.340:FF:000004">
    <property type="entry name" value="Magnesium transport protein CorA"/>
    <property type="match status" value="1"/>
</dbReference>